<comment type="similarity">
    <text evidence="2">Belongs to the SusD family.</text>
</comment>
<dbReference type="InterPro" id="IPR011990">
    <property type="entry name" value="TPR-like_helical_dom_sf"/>
</dbReference>
<evidence type="ECO:0000313" key="8">
    <source>
        <dbReference type="EMBL" id="SHF00367.1"/>
    </source>
</evidence>
<reference evidence="8 9" key="1">
    <citation type="submission" date="2016-11" db="EMBL/GenBank/DDBJ databases">
        <authorList>
            <person name="Jaros S."/>
            <person name="Januszkiewicz K."/>
            <person name="Wedrychowicz H."/>
        </authorList>
    </citation>
    <scope>NUCLEOTIDE SEQUENCE [LARGE SCALE GENOMIC DNA]</scope>
    <source>
        <strain evidence="8 9">DSM 26910</strain>
    </source>
</reference>
<proteinExistence type="inferred from homology"/>
<comment type="subcellular location">
    <subcellularLocation>
        <location evidence="1">Cell outer membrane</location>
    </subcellularLocation>
</comment>
<evidence type="ECO:0000256" key="2">
    <source>
        <dbReference type="ARBA" id="ARBA00006275"/>
    </source>
</evidence>
<feature type="domain" description="RagB/SusD" evidence="6">
    <location>
        <begin position="359"/>
        <end position="504"/>
    </location>
</feature>
<dbReference type="RefSeq" id="WP_073000266.1">
    <property type="nucleotide sequence ID" value="NZ_FQUM01000003.1"/>
</dbReference>
<protein>
    <submittedName>
        <fullName evidence="8">Starch-binding associating with outer membrane</fullName>
    </submittedName>
</protein>
<keyword evidence="5" id="KW-0998">Cell outer membrane</keyword>
<evidence type="ECO:0000256" key="3">
    <source>
        <dbReference type="ARBA" id="ARBA00022729"/>
    </source>
</evidence>
<gene>
    <name evidence="8" type="ORF">SAMN05444274_103218</name>
</gene>
<dbReference type="OrthoDB" id="727588at2"/>
<evidence type="ECO:0000259" key="6">
    <source>
        <dbReference type="Pfam" id="PF07980"/>
    </source>
</evidence>
<dbReference type="Proteomes" id="UP000184164">
    <property type="component" value="Unassembled WGS sequence"/>
</dbReference>
<dbReference type="Gene3D" id="1.25.40.390">
    <property type="match status" value="1"/>
</dbReference>
<accession>A0A1M4Y3G6</accession>
<dbReference type="InterPro" id="IPR033985">
    <property type="entry name" value="SusD-like_N"/>
</dbReference>
<dbReference type="PROSITE" id="PS51257">
    <property type="entry name" value="PROKAR_LIPOPROTEIN"/>
    <property type="match status" value="1"/>
</dbReference>
<dbReference type="EMBL" id="FQUM01000003">
    <property type="protein sequence ID" value="SHF00367.1"/>
    <property type="molecule type" value="Genomic_DNA"/>
</dbReference>
<keyword evidence="4" id="KW-0472">Membrane</keyword>
<organism evidence="8 9">
    <name type="scientific">Mariniphaga anaerophila</name>
    <dbReference type="NCBI Taxonomy" id="1484053"/>
    <lineage>
        <taxon>Bacteria</taxon>
        <taxon>Pseudomonadati</taxon>
        <taxon>Bacteroidota</taxon>
        <taxon>Bacteroidia</taxon>
        <taxon>Marinilabiliales</taxon>
        <taxon>Prolixibacteraceae</taxon>
        <taxon>Mariniphaga</taxon>
    </lineage>
</organism>
<dbReference type="Pfam" id="PF07980">
    <property type="entry name" value="SusD_RagB"/>
    <property type="match status" value="1"/>
</dbReference>
<evidence type="ECO:0000256" key="5">
    <source>
        <dbReference type="ARBA" id="ARBA00023237"/>
    </source>
</evidence>
<keyword evidence="9" id="KW-1185">Reference proteome</keyword>
<evidence type="ECO:0000313" key="9">
    <source>
        <dbReference type="Proteomes" id="UP000184164"/>
    </source>
</evidence>
<dbReference type="InterPro" id="IPR012944">
    <property type="entry name" value="SusD_RagB_dom"/>
</dbReference>
<dbReference type="GO" id="GO:0009279">
    <property type="term" value="C:cell outer membrane"/>
    <property type="evidence" value="ECO:0007669"/>
    <property type="project" value="UniProtKB-SubCell"/>
</dbReference>
<keyword evidence="3" id="KW-0732">Signal</keyword>
<name>A0A1M4Y3G6_9BACT</name>
<dbReference type="STRING" id="1484053.SAMN05444274_103218"/>
<sequence length="514" mass="59900">MKPIKDIKILTIILIVLLAGCSDDFLKEESKSELTTTTFFKNDAEAKLAVNGLYMLLHQDGLYRNVGLDRFYLMGGDEVGTNRAEDNETYNYTWNASTAYVYDTYKALYEVIRNADLFISSIEGNENVSESVQNQAIGEALFIRALMYWHLTNIWGDVPYFRELLSIDELSTIERTDKELIREEMRNDLDRAYNLLPASYPASDLGRATKWAATALKAKYFMMEENWAGTLAECKKLIQSPNHRLLDNFADVFDQKDSYNQYNDEIIFAVDFFGRDAIDDVFKQSRQNWYNPRIDKDEPLRRNEPGVSAAFKQALNERNEWMAGYGKMIPLPELARAENWEDGDLRYSETIIQEYLGFELQYPYFKKMWNLDQENHARHNSSVNYVVFRMADIYLMAAEAENELNGPGEAYEYVNAVRARAFNPDKPWSGLSKEEFRTKMYDERKFELCGEAYRKLDLWRWGILIETIRNTEQRPHNNPASNISEKHLKYPLPEEEIILNPNLLNTDATNNGWQ</sequence>
<evidence type="ECO:0000259" key="7">
    <source>
        <dbReference type="Pfam" id="PF14322"/>
    </source>
</evidence>
<dbReference type="SUPFAM" id="SSF48452">
    <property type="entry name" value="TPR-like"/>
    <property type="match status" value="1"/>
</dbReference>
<evidence type="ECO:0000256" key="1">
    <source>
        <dbReference type="ARBA" id="ARBA00004442"/>
    </source>
</evidence>
<evidence type="ECO:0000256" key="4">
    <source>
        <dbReference type="ARBA" id="ARBA00023136"/>
    </source>
</evidence>
<dbReference type="AlphaFoldDB" id="A0A1M4Y3G6"/>
<feature type="domain" description="SusD-like N-terminal" evidence="7">
    <location>
        <begin position="24"/>
        <end position="219"/>
    </location>
</feature>
<dbReference type="Pfam" id="PF14322">
    <property type="entry name" value="SusD-like_3"/>
    <property type="match status" value="1"/>
</dbReference>